<sequence length="582" mass="62262">MVSQKQNPIFRSAGSPDLPAFSDPLPLPDSYPSESRRHSNGYATVSPRSTPLLTLALSSIVAAGVQFGWALQLSLLTPYIQTLGIEHAFTSFIWLCGPITGFVVQPCIGVWSDKCTLRLGRRRPFILGGALLICFAVTIIGFAADIGYFLGDSHKNCDYPVKRPRAAGVFIIGFWLLDLANNTVQGPARALLADLAGPEQRDTANAIFCLWMAIGNIIGFSTGASGSWYRVFPFVITQACCISCGNLKAAFLVAVVFLLLCTLITVSFAKEIPLVSSKSRRVEDASPLLFSEQEKSVEMQGVRLSVELDHDTHDGDVNGRVQFQQASDHEEGENLGVGPGAILVNLLTSIRQLPPEMKSVLMVMALCWLSWFPFFLFDTDWMGREVFQGDPLGDTEEANAYQQGVQRGAIGLLLNSIVLAAGSFLIDPLCKHFGPKLVWAISNFMIFIGMGSTAIISALAARRGQHMYENWAKSAAIAVFAVLGLPLAVTYSVPYSITAELASESGGGQGLAMGVLNLAVVVPQMIVALGAGPWDGLFGGGNEPAFGFAALFAFTAGVVAWVKLPQLAKGGYRAAGVGHGFG</sequence>
<keyword evidence="5" id="KW-0762">Sugar transport</keyword>
<evidence type="ECO:0000313" key="13">
    <source>
        <dbReference type="Proteomes" id="UP000886520"/>
    </source>
</evidence>
<feature type="region of interest" description="Disordered" evidence="10">
    <location>
        <begin position="1"/>
        <end position="22"/>
    </location>
</feature>
<feature type="transmembrane region" description="Helical" evidence="11">
    <location>
        <begin position="124"/>
        <end position="146"/>
    </location>
</feature>
<dbReference type="GO" id="GO:0008506">
    <property type="term" value="F:sucrose:proton symporter activity"/>
    <property type="evidence" value="ECO:0007669"/>
    <property type="project" value="TreeGrafter"/>
</dbReference>
<dbReference type="FunFam" id="1.20.1250.20:FF:000182">
    <property type="entry name" value="Sucrose transporter SUC2"/>
    <property type="match status" value="1"/>
</dbReference>
<accession>A0A9D4ZQQ1</accession>
<evidence type="ECO:0000256" key="6">
    <source>
        <dbReference type="ARBA" id="ARBA00022692"/>
    </source>
</evidence>
<comment type="subcellular location">
    <subcellularLocation>
        <location evidence="1">Membrane</location>
        <topology evidence="1">Multi-pass membrane protein</topology>
    </subcellularLocation>
</comment>
<feature type="transmembrane region" description="Helical" evidence="11">
    <location>
        <begin position="546"/>
        <end position="564"/>
    </location>
</feature>
<evidence type="ECO:0000256" key="8">
    <source>
        <dbReference type="ARBA" id="ARBA00022989"/>
    </source>
</evidence>
<evidence type="ECO:0000256" key="5">
    <source>
        <dbReference type="ARBA" id="ARBA00022597"/>
    </source>
</evidence>
<evidence type="ECO:0000256" key="3">
    <source>
        <dbReference type="ARBA" id="ARBA00007134"/>
    </source>
</evidence>
<dbReference type="EMBL" id="JABFUD020000001">
    <property type="protein sequence ID" value="KAI5084459.1"/>
    <property type="molecule type" value="Genomic_DNA"/>
</dbReference>
<evidence type="ECO:0000256" key="10">
    <source>
        <dbReference type="SAM" id="MobiDB-lite"/>
    </source>
</evidence>
<feature type="transmembrane region" description="Helical" evidence="11">
    <location>
        <begin position="514"/>
        <end position="534"/>
    </location>
</feature>
<evidence type="ECO:0000256" key="1">
    <source>
        <dbReference type="ARBA" id="ARBA00004141"/>
    </source>
</evidence>
<organism evidence="12 13">
    <name type="scientific">Adiantum capillus-veneris</name>
    <name type="common">Maidenhair fern</name>
    <dbReference type="NCBI Taxonomy" id="13818"/>
    <lineage>
        <taxon>Eukaryota</taxon>
        <taxon>Viridiplantae</taxon>
        <taxon>Streptophyta</taxon>
        <taxon>Embryophyta</taxon>
        <taxon>Tracheophyta</taxon>
        <taxon>Polypodiopsida</taxon>
        <taxon>Polypodiidae</taxon>
        <taxon>Polypodiales</taxon>
        <taxon>Pteridineae</taxon>
        <taxon>Pteridaceae</taxon>
        <taxon>Vittarioideae</taxon>
        <taxon>Adiantum</taxon>
    </lineage>
</organism>
<keyword evidence="8 11" id="KW-1133">Transmembrane helix</keyword>
<comment type="caution">
    <text evidence="12">The sequence shown here is derived from an EMBL/GenBank/DDBJ whole genome shotgun (WGS) entry which is preliminary data.</text>
</comment>
<feature type="transmembrane region" description="Helical" evidence="11">
    <location>
        <begin position="359"/>
        <end position="377"/>
    </location>
</feature>
<dbReference type="OrthoDB" id="28755at2759"/>
<evidence type="ECO:0000313" key="12">
    <source>
        <dbReference type="EMBL" id="KAI5084459.1"/>
    </source>
</evidence>
<dbReference type="InterPro" id="IPR011701">
    <property type="entry name" value="MFS"/>
</dbReference>
<feature type="transmembrane region" description="Helical" evidence="11">
    <location>
        <begin position="249"/>
        <end position="269"/>
    </location>
</feature>
<keyword evidence="7" id="KW-0769">Symport</keyword>
<reference evidence="12" key="1">
    <citation type="submission" date="2021-01" db="EMBL/GenBank/DDBJ databases">
        <title>Adiantum capillus-veneris genome.</title>
        <authorList>
            <person name="Fang Y."/>
            <person name="Liao Q."/>
        </authorList>
    </citation>
    <scope>NUCLEOTIDE SEQUENCE</scope>
    <source>
        <strain evidence="12">H3</strain>
        <tissue evidence="12">Leaf</tissue>
    </source>
</reference>
<keyword evidence="6 11" id="KW-0812">Transmembrane</keyword>
<keyword evidence="9 11" id="KW-0472">Membrane</keyword>
<feature type="transmembrane region" description="Helical" evidence="11">
    <location>
        <begin position="166"/>
        <end position="184"/>
    </location>
</feature>
<proteinExistence type="inferred from homology"/>
<dbReference type="PANTHER" id="PTHR19432">
    <property type="entry name" value="SUGAR TRANSPORTER"/>
    <property type="match status" value="1"/>
</dbReference>
<comment type="pathway">
    <text evidence="2">Glycan biosynthesis; sucrose metabolism.</text>
</comment>
<feature type="transmembrane region" description="Helical" evidence="11">
    <location>
        <begin position="408"/>
        <end position="426"/>
    </location>
</feature>
<evidence type="ECO:0000256" key="4">
    <source>
        <dbReference type="ARBA" id="ARBA00022448"/>
    </source>
</evidence>
<evidence type="ECO:0000256" key="9">
    <source>
        <dbReference type="ARBA" id="ARBA00023136"/>
    </source>
</evidence>
<feature type="transmembrane region" description="Helical" evidence="11">
    <location>
        <begin position="471"/>
        <end position="493"/>
    </location>
</feature>
<dbReference type="InterPro" id="IPR036259">
    <property type="entry name" value="MFS_trans_sf"/>
</dbReference>
<name>A0A9D4ZQQ1_ADICA</name>
<feature type="transmembrane region" description="Helical" evidence="11">
    <location>
        <begin position="91"/>
        <end position="112"/>
    </location>
</feature>
<dbReference type="SUPFAM" id="SSF103473">
    <property type="entry name" value="MFS general substrate transporter"/>
    <property type="match status" value="1"/>
</dbReference>
<feature type="transmembrane region" description="Helical" evidence="11">
    <location>
        <begin position="438"/>
        <end position="459"/>
    </location>
</feature>
<keyword evidence="13" id="KW-1185">Reference proteome</keyword>
<evidence type="ECO:0000256" key="2">
    <source>
        <dbReference type="ARBA" id="ARBA00004914"/>
    </source>
</evidence>
<comment type="similarity">
    <text evidence="3">Belongs to the glycoside-pentoside-hexuronide (GPH) cation symporter transporter (TC 2.A.2.4) family.</text>
</comment>
<feature type="transmembrane region" description="Helical" evidence="11">
    <location>
        <begin position="52"/>
        <end position="71"/>
    </location>
</feature>
<dbReference type="Gene3D" id="1.20.1250.20">
    <property type="entry name" value="MFS general substrate transporter like domains"/>
    <property type="match status" value="1"/>
</dbReference>
<keyword evidence="4" id="KW-0813">Transport</keyword>
<dbReference type="PANTHER" id="PTHR19432:SF35">
    <property type="entry name" value="SOLUTE CARRIER FAMILY 45 MEMBER 3 ISOFORM X1"/>
    <property type="match status" value="1"/>
</dbReference>
<dbReference type="Pfam" id="PF07690">
    <property type="entry name" value="MFS_1"/>
    <property type="match status" value="1"/>
</dbReference>
<dbReference type="CDD" id="cd17313">
    <property type="entry name" value="MFS_SLC45_SUC"/>
    <property type="match status" value="1"/>
</dbReference>
<gene>
    <name evidence="12" type="ORF">GOP47_0000628</name>
</gene>
<protein>
    <submittedName>
        <fullName evidence="12">Uncharacterized protein</fullName>
    </submittedName>
</protein>
<evidence type="ECO:0000256" key="7">
    <source>
        <dbReference type="ARBA" id="ARBA00022847"/>
    </source>
</evidence>
<feature type="transmembrane region" description="Helical" evidence="11">
    <location>
        <begin position="205"/>
        <end position="229"/>
    </location>
</feature>
<dbReference type="GO" id="GO:0016020">
    <property type="term" value="C:membrane"/>
    <property type="evidence" value="ECO:0007669"/>
    <property type="project" value="UniProtKB-SubCell"/>
</dbReference>
<evidence type="ECO:0000256" key="11">
    <source>
        <dbReference type="SAM" id="Phobius"/>
    </source>
</evidence>
<dbReference type="Proteomes" id="UP000886520">
    <property type="component" value="Chromosome 1"/>
</dbReference>
<dbReference type="AlphaFoldDB" id="A0A9D4ZQQ1"/>